<dbReference type="PROSITE" id="PS51417">
    <property type="entry name" value="ARF"/>
    <property type="match status" value="1"/>
</dbReference>
<dbReference type="FunFam" id="3.40.50.300:FF:001166">
    <property type="entry name" value="ADP-ribosylation factor D"/>
    <property type="match status" value="1"/>
</dbReference>
<dbReference type="VEuPathDB" id="GiardiaDB:SS50377_28127"/>
<evidence type="ECO:0000313" key="9">
    <source>
        <dbReference type="Proteomes" id="UP000018208"/>
    </source>
</evidence>
<dbReference type="InterPro" id="IPR044612">
    <property type="entry name" value="ARL2/3"/>
</dbReference>
<evidence type="ECO:0000256" key="6">
    <source>
        <dbReference type="RuleBase" id="RU003925"/>
    </source>
</evidence>
<keyword evidence="3 4" id="KW-0342">GTP-binding</keyword>
<evidence type="ECO:0000256" key="2">
    <source>
        <dbReference type="ARBA" id="ARBA00022741"/>
    </source>
</evidence>
<reference evidence="8" key="2">
    <citation type="submission" date="2020-12" db="EMBL/GenBank/DDBJ databases">
        <title>New Spironucleus salmonicida genome in near-complete chromosomes.</title>
        <authorList>
            <person name="Xu F."/>
            <person name="Kurt Z."/>
            <person name="Jimenez-Gonzalez A."/>
            <person name="Astvaldsson A."/>
            <person name="Andersson J.O."/>
            <person name="Svard S.G."/>
        </authorList>
    </citation>
    <scope>NUCLEOTIDE SEQUENCE</scope>
    <source>
        <strain evidence="8">ATCC 50377</strain>
    </source>
</reference>
<name>V6LGJ6_9EUKA</name>
<dbReference type="SMART" id="SM00177">
    <property type="entry name" value="ARF"/>
    <property type="match status" value="1"/>
</dbReference>
<sequence length="189" mass="21095">MPFATLVKNLKKQQRELRVLIIGLDSSGKTTCVRNLLGLETDSVQPTLGFQIQQFTTENSQIALWDVGGQRTIRAFWKSFCDSTDGLFWVLDSADSERLYTAIDALNEVLGAERLKGCPVIVFGNKQDIEGAKTQDQLEKLFVFENRDVRIFTGSGRNGVGITEAFDWLVEKMESSGETGGFIDLEAIY</sequence>
<keyword evidence="5" id="KW-0460">Magnesium</keyword>
<feature type="binding site" evidence="4">
    <location>
        <begin position="23"/>
        <end position="30"/>
    </location>
    <ligand>
        <name>GTP</name>
        <dbReference type="ChEBI" id="CHEBI:37565"/>
    </ligand>
</feature>
<dbReference type="SMART" id="SM00178">
    <property type="entry name" value="SAR"/>
    <property type="match status" value="1"/>
</dbReference>
<dbReference type="CDD" id="cd00878">
    <property type="entry name" value="Arf_Arl"/>
    <property type="match status" value="1"/>
</dbReference>
<reference evidence="7 8" key="1">
    <citation type="journal article" date="2014" name="PLoS Genet.">
        <title>The Genome of Spironucleus salmonicida Highlights a Fish Pathogen Adapted to Fluctuating Environments.</title>
        <authorList>
            <person name="Xu F."/>
            <person name="Jerlstrom-Hultqvist J."/>
            <person name="Einarsson E."/>
            <person name="Astvaldsson A."/>
            <person name="Svard S.G."/>
            <person name="Andersson J.O."/>
        </authorList>
    </citation>
    <scope>NUCLEOTIDE SEQUENCE</scope>
    <source>
        <strain evidence="8">ATCC 50377</strain>
    </source>
</reference>
<keyword evidence="5" id="KW-0479">Metal-binding</keyword>
<evidence type="ECO:0000313" key="7">
    <source>
        <dbReference type="EMBL" id="EST42811.1"/>
    </source>
</evidence>
<dbReference type="NCBIfam" id="TIGR00231">
    <property type="entry name" value="small_GTP"/>
    <property type="match status" value="1"/>
</dbReference>
<protein>
    <submittedName>
        <fullName evidence="7 8">ADP-ribosylation factor</fullName>
    </submittedName>
</protein>
<evidence type="ECO:0000256" key="4">
    <source>
        <dbReference type="PIRSR" id="PIRSR606689-1"/>
    </source>
</evidence>
<dbReference type="InterPro" id="IPR006689">
    <property type="entry name" value="Small_GTPase_ARF/SAR"/>
</dbReference>
<proteinExistence type="inferred from homology"/>
<dbReference type="GO" id="GO:0005525">
    <property type="term" value="F:GTP binding"/>
    <property type="evidence" value="ECO:0007669"/>
    <property type="project" value="UniProtKB-KW"/>
</dbReference>
<feature type="binding site" evidence="4">
    <location>
        <begin position="125"/>
        <end position="128"/>
    </location>
    <ligand>
        <name>GTP</name>
        <dbReference type="ChEBI" id="CHEBI:37565"/>
    </ligand>
</feature>
<dbReference type="InterPro" id="IPR005225">
    <property type="entry name" value="Small_GTP-bd"/>
</dbReference>
<feature type="binding site" evidence="5">
    <location>
        <position position="30"/>
    </location>
    <ligand>
        <name>Mg(2+)</name>
        <dbReference type="ChEBI" id="CHEBI:18420"/>
    </ligand>
</feature>
<keyword evidence="9" id="KW-1185">Reference proteome</keyword>
<feature type="binding site" evidence="5">
    <location>
        <position position="47"/>
    </location>
    <ligand>
        <name>Mg(2+)</name>
        <dbReference type="ChEBI" id="CHEBI:18420"/>
    </ligand>
</feature>
<dbReference type="InterPro" id="IPR027417">
    <property type="entry name" value="P-loop_NTPase"/>
</dbReference>
<organism evidence="7">
    <name type="scientific">Spironucleus salmonicida</name>
    <dbReference type="NCBI Taxonomy" id="348837"/>
    <lineage>
        <taxon>Eukaryota</taxon>
        <taxon>Metamonada</taxon>
        <taxon>Diplomonadida</taxon>
        <taxon>Hexamitidae</taxon>
        <taxon>Hexamitinae</taxon>
        <taxon>Spironucleus</taxon>
    </lineage>
</organism>
<dbReference type="Proteomes" id="UP000018208">
    <property type="component" value="Unassembled WGS sequence"/>
</dbReference>
<evidence type="ECO:0000256" key="1">
    <source>
        <dbReference type="ARBA" id="ARBA00010290"/>
    </source>
</evidence>
<dbReference type="SUPFAM" id="SSF52540">
    <property type="entry name" value="P-loop containing nucleoside triphosphate hydrolases"/>
    <property type="match status" value="1"/>
</dbReference>
<dbReference type="EMBL" id="KI546154">
    <property type="protein sequence ID" value="EST42811.1"/>
    <property type="molecule type" value="Genomic_DNA"/>
</dbReference>
<dbReference type="Gene3D" id="3.40.50.300">
    <property type="entry name" value="P-loop containing nucleotide triphosphate hydrolases"/>
    <property type="match status" value="1"/>
</dbReference>
<dbReference type="PANTHER" id="PTHR45697">
    <property type="entry name" value="ADP-RIBOSYLATION FACTOR-LIKE PROTEIN 2-RELATED"/>
    <property type="match status" value="1"/>
</dbReference>
<dbReference type="EMBL" id="AUWU02000008">
    <property type="protein sequence ID" value="KAH0570152.1"/>
    <property type="molecule type" value="Genomic_DNA"/>
</dbReference>
<dbReference type="GO" id="GO:0046872">
    <property type="term" value="F:metal ion binding"/>
    <property type="evidence" value="ECO:0007669"/>
    <property type="project" value="UniProtKB-KW"/>
</dbReference>
<keyword evidence="2 4" id="KW-0547">Nucleotide-binding</keyword>
<evidence type="ECO:0000256" key="5">
    <source>
        <dbReference type="PIRSR" id="PIRSR606689-2"/>
    </source>
</evidence>
<dbReference type="GO" id="GO:0003924">
    <property type="term" value="F:GTPase activity"/>
    <property type="evidence" value="ECO:0007669"/>
    <property type="project" value="InterPro"/>
</dbReference>
<feature type="binding site" evidence="4">
    <location>
        <position position="69"/>
    </location>
    <ligand>
        <name>GTP</name>
        <dbReference type="ChEBI" id="CHEBI:37565"/>
    </ligand>
</feature>
<gene>
    <name evidence="7" type="ORF">SS50377_17580</name>
    <name evidence="8" type="ORF">SS50377_28127</name>
</gene>
<comment type="similarity">
    <text evidence="1 6">Belongs to the small GTPase superfamily. Arf family.</text>
</comment>
<accession>V6LGJ6</accession>
<dbReference type="OrthoDB" id="2011769at2759"/>
<evidence type="ECO:0000313" key="8">
    <source>
        <dbReference type="EMBL" id="KAH0570152.1"/>
    </source>
</evidence>
<evidence type="ECO:0000256" key="3">
    <source>
        <dbReference type="ARBA" id="ARBA00023134"/>
    </source>
</evidence>
<dbReference type="AlphaFoldDB" id="V6LGJ6"/>
<dbReference type="Pfam" id="PF00025">
    <property type="entry name" value="Arf"/>
    <property type="match status" value="1"/>
</dbReference>
<dbReference type="PRINTS" id="PR00328">
    <property type="entry name" value="SAR1GTPBP"/>
</dbReference>